<sequence>MCITYTLIQYRIFNSENVEQKKIYACKRYVQRYHCERENRCKVI</sequence>
<proteinExistence type="predicted"/>
<name>A0AAW2EM57_9HYME</name>
<evidence type="ECO:0000313" key="2">
    <source>
        <dbReference type="Proteomes" id="UP001430953"/>
    </source>
</evidence>
<reference evidence="1 2" key="1">
    <citation type="submission" date="2023-03" db="EMBL/GenBank/DDBJ databases">
        <title>High recombination rates correlate with genetic variation in Cardiocondyla obscurior ants.</title>
        <authorList>
            <person name="Errbii M."/>
        </authorList>
    </citation>
    <scope>NUCLEOTIDE SEQUENCE [LARGE SCALE GENOMIC DNA]</scope>
    <source>
        <strain evidence="1">Alpha-2009</strain>
        <tissue evidence="1">Whole body</tissue>
    </source>
</reference>
<dbReference type="AlphaFoldDB" id="A0AAW2EM57"/>
<dbReference type="EMBL" id="JADYXP020000022">
    <property type="protein sequence ID" value="KAL0102922.1"/>
    <property type="molecule type" value="Genomic_DNA"/>
</dbReference>
<organism evidence="1 2">
    <name type="scientific">Cardiocondyla obscurior</name>
    <dbReference type="NCBI Taxonomy" id="286306"/>
    <lineage>
        <taxon>Eukaryota</taxon>
        <taxon>Metazoa</taxon>
        <taxon>Ecdysozoa</taxon>
        <taxon>Arthropoda</taxon>
        <taxon>Hexapoda</taxon>
        <taxon>Insecta</taxon>
        <taxon>Pterygota</taxon>
        <taxon>Neoptera</taxon>
        <taxon>Endopterygota</taxon>
        <taxon>Hymenoptera</taxon>
        <taxon>Apocrita</taxon>
        <taxon>Aculeata</taxon>
        <taxon>Formicoidea</taxon>
        <taxon>Formicidae</taxon>
        <taxon>Myrmicinae</taxon>
        <taxon>Cardiocondyla</taxon>
    </lineage>
</organism>
<evidence type="ECO:0000313" key="1">
    <source>
        <dbReference type="EMBL" id="KAL0102922.1"/>
    </source>
</evidence>
<keyword evidence="2" id="KW-1185">Reference proteome</keyword>
<protein>
    <submittedName>
        <fullName evidence="1">Uncharacterized protein</fullName>
    </submittedName>
</protein>
<dbReference type="Proteomes" id="UP001430953">
    <property type="component" value="Unassembled WGS sequence"/>
</dbReference>
<gene>
    <name evidence="1" type="ORF">PUN28_018310</name>
</gene>
<comment type="caution">
    <text evidence="1">The sequence shown here is derived from an EMBL/GenBank/DDBJ whole genome shotgun (WGS) entry which is preliminary data.</text>
</comment>
<accession>A0AAW2EM57</accession>